<dbReference type="PANTHER" id="PTHR22967">
    <property type="entry name" value="SERINE/THREONINE PROTEIN KINASE"/>
    <property type="match status" value="1"/>
</dbReference>
<keyword evidence="2" id="KW-0723">Serine/threonine-protein kinase</keyword>
<feature type="compositionally biased region" description="Low complexity" evidence="9">
    <location>
        <begin position="1051"/>
        <end position="1063"/>
    </location>
</feature>
<evidence type="ECO:0000256" key="4">
    <source>
        <dbReference type="ARBA" id="ARBA00022741"/>
    </source>
</evidence>
<evidence type="ECO:0000256" key="2">
    <source>
        <dbReference type="ARBA" id="ARBA00022527"/>
    </source>
</evidence>
<feature type="region of interest" description="Disordered" evidence="9">
    <location>
        <begin position="13"/>
        <end position="43"/>
    </location>
</feature>
<evidence type="ECO:0000256" key="6">
    <source>
        <dbReference type="ARBA" id="ARBA00022840"/>
    </source>
</evidence>
<feature type="region of interest" description="Disordered" evidence="9">
    <location>
        <begin position="514"/>
        <end position="1260"/>
    </location>
</feature>
<proteinExistence type="predicted"/>
<feature type="compositionally biased region" description="Basic and acidic residues" evidence="9">
    <location>
        <begin position="701"/>
        <end position="710"/>
    </location>
</feature>
<feature type="compositionally biased region" description="Polar residues" evidence="9">
    <location>
        <begin position="611"/>
        <end position="624"/>
    </location>
</feature>
<dbReference type="GO" id="GO:0000147">
    <property type="term" value="P:actin cortical patch assembly"/>
    <property type="evidence" value="ECO:0007669"/>
    <property type="project" value="TreeGrafter"/>
</dbReference>
<dbReference type="STRING" id="106004.A0A1Y2DCW0"/>
<name>A0A1Y2DCW0_9BASI</name>
<feature type="compositionally biased region" description="Low complexity" evidence="9">
    <location>
        <begin position="32"/>
        <end position="43"/>
    </location>
</feature>
<feature type="compositionally biased region" description="Acidic residues" evidence="9">
    <location>
        <begin position="734"/>
        <end position="743"/>
    </location>
</feature>
<dbReference type="SMART" id="SM00220">
    <property type="entry name" value="S_TKc"/>
    <property type="match status" value="1"/>
</dbReference>
<keyword evidence="6" id="KW-0067">ATP-binding</keyword>
<feature type="compositionally biased region" description="Low complexity" evidence="9">
    <location>
        <begin position="751"/>
        <end position="781"/>
    </location>
</feature>
<accession>A0A1Y2DCW0</accession>
<feature type="region of interest" description="Disordered" evidence="9">
    <location>
        <begin position="396"/>
        <end position="464"/>
    </location>
</feature>
<dbReference type="FunCoup" id="A0A1Y2DCW0">
    <property type="interactions" value="273"/>
</dbReference>
<dbReference type="EMBL" id="MCGR01000083">
    <property type="protein sequence ID" value="ORY57112.1"/>
    <property type="molecule type" value="Genomic_DNA"/>
</dbReference>
<feature type="compositionally biased region" description="Polar residues" evidence="9">
    <location>
        <begin position="1098"/>
        <end position="1110"/>
    </location>
</feature>
<dbReference type="Proteomes" id="UP000193467">
    <property type="component" value="Unassembled WGS sequence"/>
</dbReference>
<dbReference type="GO" id="GO:0007015">
    <property type="term" value="P:actin filament organization"/>
    <property type="evidence" value="ECO:0007669"/>
    <property type="project" value="TreeGrafter"/>
</dbReference>
<feature type="compositionally biased region" description="Low complexity" evidence="9">
    <location>
        <begin position="796"/>
        <end position="812"/>
    </location>
</feature>
<comment type="catalytic activity">
    <reaction evidence="8">
        <text>L-seryl-[protein] + ATP = O-phospho-L-seryl-[protein] + ADP + H(+)</text>
        <dbReference type="Rhea" id="RHEA:17989"/>
        <dbReference type="Rhea" id="RHEA-COMP:9863"/>
        <dbReference type="Rhea" id="RHEA-COMP:11604"/>
        <dbReference type="ChEBI" id="CHEBI:15378"/>
        <dbReference type="ChEBI" id="CHEBI:29999"/>
        <dbReference type="ChEBI" id="CHEBI:30616"/>
        <dbReference type="ChEBI" id="CHEBI:83421"/>
        <dbReference type="ChEBI" id="CHEBI:456216"/>
        <dbReference type="EC" id="2.7.11.1"/>
    </reaction>
</comment>
<evidence type="ECO:0000256" key="3">
    <source>
        <dbReference type="ARBA" id="ARBA00022679"/>
    </source>
</evidence>
<evidence type="ECO:0000256" key="8">
    <source>
        <dbReference type="ARBA" id="ARBA00048679"/>
    </source>
</evidence>
<reference evidence="11 12" key="1">
    <citation type="submission" date="2016-07" db="EMBL/GenBank/DDBJ databases">
        <title>Pervasive Adenine N6-methylation of Active Genes in Fungi.</title>
        <authorList>
            <consortium name="DOE Joint Genome Institute"/>
            <person name="Mondo S.J."/>
            <person name="Dannebaum R.O."/>
            <person name="Kuo R.C."/>
            <person name="Labutti K."/>
            <person name="Haridas S."/>
            <person name="Kuo A."/>
            <person name="Salamov A."/>
            <person name="Ahrendt S.R."/>
            <person name="Lipzen A."/>
            <person name="Sullivan W."/>
            <person name="Andreopoulos W.B."/>
            <person name="Clum A."/>
            <person name="Lindquist E."/>
            <person name="Daum C."/>
            <person name="Ramamoorthy G.K."/>
            <person name="Gryganskyi A."/>
            <person name="Culley D."/>
            <person name="Magnuson J.K."/>
            <person name="James T.Y."/>
            <person name="O'Malley M.A."/>
            <person name="Stajich J.E."/>
            <person name="Spatafora J.W."/>
            <person name="Visel A."/>
            <person name="Grigoriev I.V."/>
        </authorList>
    </citation>
    <scope>NUCLEOTIDE SEQUENCE [LARGE SCALE GENOMIC DNA]</scope>
    <source>
        <strain evidence="11 12">62-1032</strain>
    </source>
</reference>
<feature type="compositionally biased region" description="Polar residues" evidence="9">
    <location>
        <begin position="1034"/>
        <end position="1047"/>
    </location>
</feature>
<evidence type="ECO:0000313" key="11">
    <source>
        <dbReference type="EMBL" id="ORY57112.1"/>
    </source>
</evidence>
<keyword evidence="5" id="KW-0418">Kinase</keyword>
<dbReference type="OrthoDB" id="2018507at2759"/>
<feature type="compositionally biased region" description="Acidic residues" evidence="9">
    <location>
        <begin position="899"/>
        <end position="911"/>
    </location>
</feature>
<feature type="compositionally biased region" description="Gly residues" evidence="9">
    <location>
        <begin position="1157"/>
        <end position="1172"/>
    </location>
</feature>
<dbReference type="FunFam" id="1.10.510.10:FF:000853">
    <property type="entry name" value="Related to ARK1-Actin Regulating Kinase"/>
    <property type="match status" value="1"/>
</dbReference>
<sequence>MAQAGYPASYALSARQTQAPSHSPAPGLPQFGGAPPLANAPPGTLAPGTIVRVGEFEVRVERYLTEGGFAHVYLANSATPIPAGSPSASTKHVLKRIAVPDKKGVEEVGKEVEVMKLVRNHPRIVNMIEASVSELPGGVNGSKGYEIYILMEWCAGGGIIDMMNTRLQNRLTETEILKIFSDTVEAVAHMHYQSPPLIHRDLKVENILLSPPQTYKLCDFGSTTTPMPREKVPTAVEAIQKMELEINKTTTLQYRAPELVDVWGRKGYDEKIDIWALGVLLYKLCYYTTPFEEHGPLAILNAQYKIPPYPAYSNSIKGLIGAMLQESAPQRPNIYQVHEHVCRLRGVAVRLENKYASSSSPAPSVPSKSAAYSNILSSGPVPSGPAAPSLAETISPMRRGRPTKGSLAPPAAATAAVEPDTRMVKTGGEAPIAGREWEPMGSTASGSGSAWPTGKSAPSTGSNGFGDAFSVGPSSAGTASSPAVASFGDSFAPSAASPPTTSFSPSSNGAMFADLVPPSATSSPKPGPMVPKQAVSSNAGGLSSFGNEGWTSRSSSAAAIPQATSPAPPPAKAGQLDDEKAAFESTYPSLDDFPAPSFTPSHIPTDKPAPSATSAVTGASSKSFGTAFVPSPSPVPAQLTGDAGPPLPRRPVGETTSLPLLPSPLPLRAPSKPELVSRSSQTSPHLLAGWRPPIGTSTRLNKSEVHDTMRSPEPVALPGLATGLSNKAKSFDLLGDDVDNDDEFAPKPLNTSSSASSTLPSSTLPPLTQPTASTLPPLTQTVPASSTGNVASKRMSFIGGSFGGQSFDSTSSASTREKFRPVKPIEGAPQAKSPAPIPAPQAPSSTAATSGNDEDAEKRYPSIDLLDTTPPAPSPKVSTPEPQRTGSKDESWQPIVEKEDADESSDDEPEDFAPRPVGNSNGREARPLPQPPTSTSTGLQPAATITSNSSTLPPISRLDSMSSSEGGGDIDLGPALSSIRKFAPVAEQPPQQQQQQQQQQPKDDWSPPSVSRPTFSPNRSPTTSRGPPLLAPKPQSSKRQAAITNLVSRYETLSTTTSPTSESAPHALGPNTTGSSSSSKRAPPPPAAKPTGLRRGDSLSSNTSDCQAASNRPHWASKAASPHHFQQRFPDAEGLDKHLTGEMPSTPPSAGASSGSFGAGAGAGAARGGGGDRQPFKPVGPPGTPKRDSFLPSQPNLTSTSSGGRPLPKVPSAAEQEEQEEEKFAGVSNMKSRWESMGKGGQQSSGPGNAKGARKEWGVV</sequence>
<feature type="compositionally biased region" description="Low complexity" evidence="9">
    <location>
        <begin position="988"/>
        <end position="1000"/>
    </location>
</feature>
<feature type="compositionally biased region" description="Polar residues" evidence="9">
    <location>
        <begin position="933"/>
        <end position="964"/>
    </location>
</feature>
<dbReference type="PROSITE" id="PS50011">
    <property type="entry name" value="PROTEIN_KINASE_DOM"/>
    <property type="match status" value="1"/>
</dbReference>
<feature type="compositionally biased region" description="Polar residues" evidence="9">
    <location>
        <begin position="442"/>
        <end position="462"/>
    </location>
</feature>
<feature type="domain" description="Protein kinase" evidence="10">
    <location>
        <begin position="58"/>
        <end position="341"/>
    </location>
</feature>
<dbReference type="GO" id="GO:0005524">
    <property type="term" value="F:ATP binding"/>
    <property type="evidence" value="ECO:0007669"/>
    <property type="project" value="UniProtKB-KW"/>
</dbReference>
<dbReference type="InterPro" id="IPR000719">
    <property type="entry name" value="Prot_kinase_dom"/>
</dbReference>
<feature type="compositionally biased region" description="Polar residues" evidence="9">
    <location>
        <begin position="1008"/>
        <end position="1025"/>
    </location>
</feature>
<evidence type="ECO:0000256" key="1">
    <source>
        <dbReference type="ARBA" id="ARBA00012513"/>
    </source>
</evidence>
<dbReference type="GO" id="GO:0005737">
    <property type="term" value="C:cytoplasm"/>
    <property type="evidence" value="ECO:0007669"/>
    <property type="project" value="TreeGrafter"/>
</dbReference>
<dbReference type="Gene3D" id="1.10.510.10">
    <property type="entry name" value="Transferase(Phosphotransferase) domain 1"/>
    <property type="match status" value="1"/>
</dbReference>
<dbReference type="SUPFAM" id="SSF56112">
    <property type="entry name" value="Protein kinase-like (PK-like)"/>
    <property type="match status" value="1"/>
</dbReference>
<keyword evidence="12" id="KW-1185">Reference proteome</keyword>
<comment type="catalytic activity">
    <reaction evidence="7">
        <text>L-threonyl-[protein] + ATP = O-phospho-L-threonyl-[protein] + ADP + H(+)</text>
        <dbReference type="Rhea" id="RHEA:46608"/>
        <dbReference type="Rhea" id="RHEA-COMP:11060"/>
        <dbReference type="Rhea" id="RHEA-COMP:11605"/>
        <dbReference type="ChEBI" id="CHEBI:15378"/>
        <dbReference type="ChEBI" id="CHEBI:30013"/>
        <dbReference type="ChEBI" id="CHEBI:30616"/>
        <dbReference type="ChEBI" id="CHEBI:61977"/>
        <dbReference type="ChEBI" id="CHEBI:456216"/>
        <dbReference type="EC" id="2.7.11.1"/>
    </reaction>
</comment>
<organism evidence="11 12">
    <name type="scientific">Leucosporidium creatinivorum</name>
    <dbReference type="NCBI Taxonomy" id="106004"/>
    <lineage>
        <taxon>Eukaryota</taxon>
        <taxon>Fungi</taxon>
        <taxon>Dikarya</taxon>
        <taxon>Basidiomycota</taxon>
        <taxon>Pucciniomycotina</taxon>
        <taxon>Microbotryomycetes</taxon>
        <taxon>Leucosporidiales</taxon>
        <taxon>Leucosporidium</taxon>
    </lineage>
</organism>
<dbReference type="PROSITE" id="PS00108">
    <property type="entry name" value="PROTEIN_KINASE_ST"/>
    <property type="match status" value="1"/>
</dbReference>
<feature type="compositionally biased region" description="Polar residues" evidence="9">
    <location>
        <begin position="876"/>
        <end position="885"/>
    </location>
</feature>
<dbReference type="InterPro" id="IPR011009">
    <property type="entry name" value="Kinase-like_dom_sf"/>
</dbReference>
<feature type="compositionally biased region" description="Polar residues" evidence="9">
    <location>
        <begin position="1191"/>
        <end position="1203"/>
    </location>
</feature>
<evidence type="ECO:0000256" key="7">
    <source>
        <dbReference type="ARBA" id="ARBA00047899"/>
    </source>
</evidence>
<evidence type="ECO:0000256" key="9">
    <source>
        <dbReference type="SAM" id="MobiDB-lite"/>
    </source>
</evidence>
<dbReference type="GO" id="GO:0004674">
    <property type="term" value="F:protein serine/threonine kinase activity"/>
    <property type="evidence" value="ECO:0007669"/>
    <property type="project" value="UniProtKB-KW"/>
</dbReference>
<evidence type="ECO:0000256" key="5">
    <source>
        <dbReference type="ARBA" id="ARBA00022777"/>
    </source>
</evidence>
<evidence type="ECO:0000313" key="12">
    <source>
        <dbReference type="Proteomes" id="UP000193467"/>
    </source>
</evidence>
<comment type="caution">
    <text evidence="11">The sequence shown here is derived from an EMBL/GenBank/DDBJ whole genome shotgun (WGS) entry which is preliminary data.</text>
</comment>
<gene>
    <name evidence="11" type="ORF">BCR35DRAFT_296112</name>
</gene>
<dbReference type="EC" id="2.7.11.1" evidence="1"/>
<keyword evidence="4" id="KW-0547">Nucleotide-binding</keyword>
<feature type="compositionally biased region" description="Basic and acidic residues" evidence="9">
    <location>
        <begin position="1130"/>
        <end position="1140"/>
    </location>
</feature>
<dbReference type="PANTHER" id="PTHR22967:SF57">
    <property type="entry name" value="AUXILIN, ISOFORM A-RELATED"/>
    <property type="match status" value="1"/>
</dbReference>
<dbReference type="Pfam" id="PF00069">
    <property type="entry name" value="Pkinase"/>
    <property type="match status" value="1"/>
</dbReference>
<keyword evidence="3" id="KW-0808">Transferase</keyword>
<protein>
    <recommendedName>
        <fullName evidence="1">non-specific serine/threonine protein kinase</fullName>
        <ecNumber evidence="1">2.7.11.1</ecNumber>
    </recommendedName>
</protein>
<dbReference type="AlphaFoldDB" id="A0A1Y2DCW0"/>
<dbReference type="InterPro" id="IPR008271">
    <property type="entry name" value="Ser/Thr_kinase_AS"/>
</dbReference>
<dbReference type="InParanoid" id="A0A1Y2DCW0"/>
<feature type="compositionally biased region" description="Polar residues" evidence="9">
    <location>
        <begin position="534"/>
        <end position="565"/>
    </location>
</feature>
<evidence type="ECO:0000259" key="10">
    <source>
        <dbReference type="PROSITE" id="PS50011"/>
    </source>
</evidence>